<name>A0ABU1PL39_9BURK</name>
<keyword evidence="1" id="KW-0472">Membrane</keyword>
<organism evidence="2 3">
    <name type="scientific">Herbaspirillum frisingense</name>
    <dbReference type="NCBI Taxonomy" id="92645"/>
    <lineage>
        <taxon>Bacteria</taxon>
        <taxon>Pseudomonadati</taxon>
        <taxon>Pseudomonadota</taxon>
        <taxon>Betaproteobacteria</taxon>
        <taxon>Burkholderiales</taxon>
        <taxon>Oxalobacteraceae</taxon>
        <taxon>Herbaspirillum</taxon>
    </lineage>
</organism>
<dbReference type="Proteomes" id="UP001260715">
    <property type="component" value="Unassembled WGS sequence"/>
</dbReference>
<reference evidence="2 3" key="1">
    <citation type="submission" date="2023-07" db="EMBL/GenBank/DDBJ databases">
        <title>Sorghum-associated microbial communities from plants grown in Nebraska, USA.</title>
        <authorList>
            <person name="Schachtman D."/>
        </authorList>
    </citation>
    <scope>NUCLEOTIDE SEQUENCE [LARGE SCALE GENOMIC DNA]</scope>
    <source>
        <strain evidence="2 3">596</strain>
    </source>
</reference>
<evidence type="ECO:0000256" key="1">
    <source>
        <dbReference type="SAM" id="Phobius"/>
    </source>
</evidence>
<sequence length="51" mass="5635">MQDHHIYQELGSLALEPLQPSERKLIGTVFLFGLALLGALYLLQRCLPLGG</sequence>
<dbReference type="EMBL" id="JAVDSJ010000007">
    <property type="protein sequence ID" value="MDR6586579.1"/>
    <property type="molecule type" value="Genomic_DNA"/>
</dbReference>
<gene>
    <name evidence="2" type="ORF">J2W50_004809</name>
</gene>
<accession>A0ABU1PL39</accession>
<dbReference type="RefSeq" id="WP_166758450.1">
    <property type="nucleotide sequence ID" value="NZ_CP049139.1"/>
</dbReference>
<evidence type="ECO:0000313" key="2">
    <source>
        <dbReference type="EMBL" id="MDR6586579.1"/>
    </source>
</evidence>
<evidence type="ECO:0000313" key="3">
    <source>
        <dbReference type="Proteomes" id="UP001260715"/>
    </source>
</evidence>
<proteinExistence type="predicted"/>
<keyword evidence="1" id="KW-1133">Transmembrane helix</keyword>
<comment type="caution">
    <text evidence="2">The sequence shown here is derived from an EMBL/GenBank/DDBJ whole genome shotgun (WGS) entry which is preliminary data.</text>
</comment>
<keyword evidence="1" id="KW-0812">Transmembrane</keyword>
<protein>
    <submittedName>
        <fullName evidence="2">Uncharacterized protein</fullName>
    </submittedName>
</protein>
<keyword evidence="3" id="KW-1185">Reference proteome</keyword>
<feature type="transmembrane region" description="Helical" evidence="1">
    <location>
        <begin position="25"/>
        <end position="43"/>
    </location>
</feature>